<keyword evidence="4" id="KW-1185">Reference proteome</keyword>
<accession>A0A1I5I195</accession>
<dbReference type="Proteomes" id="UP000183413">
    <property type="component" value="Unassembled WGS sequence"/>
</dbReference>
<name>A0A1I5I195_9ACTN</name>
<sequence length="85" mass="8647">MSVVEDGTPTLTHRFEAGRLDKFKPGSGLPLRLTVVDMIEIGAGGGSIAGLDDLGLLKVGPRSAGSDPGPSSPDASTRTTSRAAR</sequence>
<organism evidence="3 4">
    <name type="scientific">Actinomadura madurae</name>
    <dbReference type="NCBI Taxonomy" id="1993"/>
    <lineage>
        <taxon>Bacteria</taxon>
        <taxon>Bacillati</taxon>
        <taxon>Actinomycetota</taxon>
        <taxon>Actinomycetes</taxon>
        <taxon>Streptosporangiales</taxon>
        <taxon>Thermomonosporaceae</taxon>
        <taxon>Actinomadura</taxon>
    </lineage>
</organism>
<dbReference type="eggNOG" id="COG0145">
    <property type="taxonomic scope" value="Bacteria"/>
</dbReference>
<gene>
    <name evidence="3" type="ORF">SAMN04489713_10746</name>
</gene>
<dbReference type="InterPro" id="IPR002821">
    <property type="entry name" value="Hydantoinase_A"/>
</dbReference>
<protein>
    <submittedName>
        <fullName evidence="3">Hydantoinase/oxoprolinase</fullName>
    </submittedName>
</protein>
<evidence type="ECO:0000313" key="4">
    <source>
        <dbReference type="Proteomes" id="UP000183413"/>
    </source>
</evidence>
<dbReference type="EMBL" id="FOVH01000007">
    <property type="protein sequence ID" value="SFO53990.1"/>
    <property type="molecule type" value="Genomic_DNA"/>
</dbReference>
<evidence type="ECO:0000259" key="2">
    <source>
        <dbReference type="Pfam" id="PF01968"/>
    </source>
</evidence>
<dbReference type="Pfam" id="PF01968">
    <property type="entry name" value="Hydantoinase_A"/>
    <property type="match status" value="1"/>
</dbReference>
<dbReference type="STRING" id="1993.SAMN04489713_10746"/>
<dbReference type="InParanoid" id="A0A1I5I195"/>
<reference evidence="3 4" key="1">
    <citation type="submission" date="2016-10" db="EMBL/GenBank/DDBJ databases">
        <authorList>
            <person name="de Groot N.N."/>
        </authorList>
    </citation>
    <scope>NUCLEOTIDE SEQUENCE [LARGE SCALE GENOMIC DNA]</scope>
    <source>
        <strain evidence="3 4">DSM 43067</strain>
    </source>
</reference>
<feature type="domain" description="Hydantoinase A/oxoprolinase" evidence="2">
    <location>
        <begin position="1"/>
        <end position="71"/>
    </location>
</feature>
<evidence type="ECO:0000256" key="1">
    <source>
        <dbReference type="SAM" id="MobiDB-lite"/>
    </source>
</evidence>
<dbReference type="GO" id="GO:0016787">
    <property type="term" value="F:hydrolase activity"/>
    <property type="evidence" value="ECO:0007669"/>
    <property type="project" value="InterPro"/>
</dbReference>
<feature type="compositionally biased region" description="Low complexity" evidence="1">
    <location>
        <begin position="59"/>
        <end position="76"/>
    </location>
</feature>
<dbReference type="AlphaFoldDB" id="A0A1I5I195"/>
<evidence type="ECO:0000313" key="3">
    <source>
        <dbReference type="EMBL" id="SFO53990.1"/>
    </source>
</evidence>
<proteinExistence type="predicted"/>
<feature type="region of interest" description="Disordered" evidence="1">
    <location>
        <begin position="59"/>
        <end position="85"/>
    </location>
</feature>